<sequence>MKLYTAGLVLTQDAGRAYAPGAVLVDDGKIIWVGAEADFPLASYPPDLVIESLGDATIMPGLIDAHVHLGFDGGPKPVERMMAEDDVRQVALMLQSARQLLSVGVTTARDLGSRDYLGPAVRDIIQDGTARGPRILTAASPITVTGGHCWFMGGEADSISDVRTMVRRHHKFGADLIKVMSTGGFMTAGSAPWYAQFEQDQLSAIVSEARRVGKQVAAHAHGIEGIERAVTAGVTTIEHCSFVHADGSRYVDPELADRIAASQSYVSPTINYRMPQIVELTQGRFQPALAELYRRGCKIIASTDCGIDNTPHHGFPGALEAMVSLGLPAQAVLDAATSVSATALGISDVTGRLAVGLDADLIAVGGDPRSDISVISDLRLVVSRGVAFIPDPLPPLEPLDPTTLSPFLRAAAASDPGVRHDPQPAGAVT</sequence>
<dbReference type="Gene3D" id="2.30.40.10">
    <property type="entry name" value="Urease, subunit C, domain 1"/>
    <property type="match status" value="1"/>
</dbReference>
<organism evidence="2 3">
    <name type="scientific">Microlunatus endophyticus</name>
    <dbReference type="NCBI Taxonomy" id="1716077"/>
    <lineage>
        <taxon>Bacteria</taxon>
        <taxon>Bacillati</taxon>
        <taxon>Actinomycetota</taxon>
        <taxon>Actinomycetes</taxon>
        <taxon>Propionibacteriales</taxon>
        <taxon>Propionibacteriaceae</taxon>
        <taxon>Microlunatus</taxon>
    </lineage>
</organism>
<evidence type="ECO:0000313" key="2">
    <source>
        <dbReference type="EMBL" id="GGL64671.1"/>
    </source>
</evidence>
<dbReference type="InterPro" id="IPR006680">
    <property type="entry name" value="Amidohydro-rel"/>
</dbReference>
<keyword evidence="3" id="KW-1185">Reference proteome</keyword>
<dbReference type="Gene3D" id="3.20.20.140">
    <property type="entry name" value="Metal-dependent hydrolases"/>
    <property type="match status" value="1"/>
</dbReference>
<dbReference type="Pfam" id="PF01979">
    <property type="entry name" value="Amidohydro_1"/>
    <property type="match status" value="1"/>
</dbReference>
<dbReference type="InterPro" id="IPR057744">
    <property type="entry name" value="OTAase-like"/>
</dbReference>
<feature type="domain" description="Amidohydrolase-related" evidence="1">
    <location>
        <begin position="57"/>
        <end position="379"/>
    </location>
</feature>
<dbReference type="PANTHER" id="PTHR43135:SF3">
    <property type="entry name" value="ALPHA-D-RIBOSE 1-METHYLPHOSPHONATE 5-TRIPHOSPHATE DIPHOSPHATASE"/>
    <property type="match status" value="1"/>
</dbReference>
<comment type="caution">
    <text evidence="2">The sequence shown here is derived from an EMBL/GenBank/DDBJ whole genome shotgun (WGS) entry which is preliminary data.</text>
</comment>
<protein>
    <submittedName>
        <fullName evidence="2">Amidohydrolase</fullName>
    </submittedName>
</protein>
<dbReference type="AlphaFoldDB" id="A0A917SAD2"/>
<evidence type="ECO:0000313" key="3">
    <source>
        <dbReference type="Proteomes" id="UP000613840"/>
    </source>
</evidence>
<dbReference type="PANTHER" id="PTHR43135">
    <property type="entry name" value="ALPHA-D-RIBOSE 1-METHYLPHOSPHONATE 5-TRIPHOSPHATE DIPHOSPHATASE"/>
    <property type="match status" value="1"/>
</dbReference>
<evidence type="ECO:0000259" key="1">
    <source>
        <dbReference type="Pfam" id="PF01979"/>
    </source>
</evidence>
<name>A0A917SAD2_9ACTN</name>
<reference evidence="2" key="1">
    <citation type="journal article" date="2014" name="Int. J. Syst. Evol. Microbiol.">
        <title>Complete genome sequence of Corynebacterium casei LMG S-19264T (=DSM 44701T), isolated from a smear-ripened cheese.</title>
        <authorList>
            <consortium name="US DOE Joint Genome Institute (JGI-PGF)"/>
            <person name="Walter F."/>
            <person name="Albersmeier A."/>
            <person name="Kalinowski J."/>
            <person name="Ruckert C."/>
        </authorList>
    </citation>
    <scope>NUCLEOTIDE SEQUENCE</scope>
    <source>
        <strain evidence="2">CGMCC 4.7306</strain>
    </source>
</reference>
<dbReference type="InterPro" id="IPR051781">
    <property type="entry name" value="Metallo-dep_Hydrolase"/>
</dbReference>
<proteinExistence type="predicted"/>
<reference evidence="2" key="2">
    <citation type="submission" date="2020-09" db="EMBL/GenBank/DDBJ databases">
        <authorList>
            <person name="Sun Q."/>
            <person name="Zhou Y."/>
        </authorList>
    </citation>
    <scope>NUCLEOTIDE SEQUENCE</scope>
    <source>
        <strain evidence="2">CGMCC 4.7306</strain>
    </source>
</reference>
<gene>
    <name evidence="2" type="ORF">GCM10011575_23820</name>
</gene>
<dbReference type="EMBL" id="BMMZ01000005">
    <property type="protein sequence ID" value="GGL64671.1"/>
    <property type="molecule type" value="Genomic_DNA"/>
</dbReference>
<dbReference type="SUPFAM" id="SSF51338">
    <property type="entry name" value="Composite domain of metallo-dependent hydrolases"/>
    <property type="match status" value="1"/>
</dbReference>
<dbReference type="RefSeq" id="WP_188895582.1">
    <property type="nucleotide sequence ID" value="NZ_BMMZ01000005.1"/>
</dbReference>
<accession>A0A917SAD2</accession>
<dbReference type="CDD" id="cd01299">
    <property type="entry name" value="Met_dep_hydrolase_A"/>
    <property type="match status" value="1"/>
</dbReference>
<dbReference type="InterPro" id="IPR032466">
    <property type="entry name" value="Metal_Hydrolase"/>
</dbReference>
<dbReference type="SUPFAM" id="SSF51556">
    <property type="entry name" value="Metallo-dependent hydrolases"/>
    <property type="match status" value="1"/>
</dbReference>
<dbReference type="GO" id="GO:0016810">
    <property type="term" value="F:hydrolase activity, acting on carbon-nitrogen (but not peptide) bonds"/>
    <property type="evidence" value="ECO:0007669"/>
    <property type="project" value="InterPro"/>
</dbReference>
<dbReference type="InterPro" id="IPR011059">
    <property type="entry name" value="Metal-dep_hydrolase_composite"/>
</dbReference>
<dbReference type="Proteomes" id="UP000613840">
    <property type="component" value="Unassembled WGS sequence"/>
</dbReference>